<dbReference type="GO" id="GO:0019901">
    <property type="term" value="F:protein kinase binding"/>
    <property type="evidence" value="ECO:0007669"/>
    <property type="project" value="InterPro"/>
</dbReference>
<dbReference type="InterPro" id="IPR006671">
    <property type="entry name" value="Cyclin_N"/>
</dbReference>
<dbReference type="Pfam" id="PF00134">
    <property type="entry name" value="Cyclin_N"/>
    <property type="match status" value="1"/>
</dbReference>
<sequence length="354" mass="39796">MSRFHPASLIDPNDHPQELLDFLELDPQNSCVTDYIVHTTTDAAAYALKLGSTDKSRSDILLLSDVMHKKHCSFKQFVSNVVRRSQTRTSTILVALLYLRRAKVVMEIPPPQWILHRLFMGALILATKYTLDSCPQNGDWAGTTGIFGPRDVGKMELEMFEVLDMKLSFNEEELKQLRLEILAAYATELAYLAVPKPRTTPTKSKTPRSRSPDSGDLLRRKRAKFIVEEEDESDDESEIDLESEDLYYESRLEDSPVCLSPPPLSSSVCSSSSTTSTVTPPERRPVKLLRSRASASLYTGFNARSHTYSSLFSPTIEVPIVDPGTTVENFTKSSAAGWHLLQWFKSSQWSAAQR</sequence>
<reference evidence="3" key="2">
    <citation type="submission" date="2020-11" db="EMBL/GenBank/DDBJ databases">
        <authorList>
            <consortium name="DOE Joint Genome Institute"/>
            <person name="Kuo A."/>
            <person name="Miyauchi S."/>
            <person name="Kiss E."/>
            <person name="Drula E."/>
            <person name="Kohler A."/>
            <person name="Sanchez-Garcia M."/>
            <person name="Andreopoulos B."/>
            <person name="Barry K.W."/>
            <person name="Bonito G."/>
            <person name="Buee M."/>
            <person name="Carver A."/>
            <person name="Chen C."/>
            <person name="Cichocki N."/>
            <person name="Clum A."/>
            <person name="Culley D."/>
            <person name="Crous P.W."/>
            <person name="Fauchery L."/>
            <person name="Girlanda M."/>
            <person name="Hayes R."/>
            <person name="Keri Z."/>
            <person name="Labutti K."/>
            <person name="Lipzen A."/>
            <person name="Lombard V."/>
            <person name="Magnuson J."/>
            <person name="Maillard F."/>
            <person name="Morin E."/>
            <person name="Murat C."/>
            <person name="Nolan M."/>
            <person name="Ohm R."/>
            <person name="Pangilinan J."/>
            <person name="Pereira M."/>
            <person name="Perotto S."/>
            <person name="Peter M."/>
            <person name="Riley R."/>
            <person name="Sitrit Y."/>
            <person name="Stielow B."/>
            <person name="Szollosi G."/>
            <person name="Zifcakova L."/>
            <person name="Stursova M."/>
            <person name="Spatafora J.W."/>
            <person name="Tedersoo L."/>
            <person name="Vaario L.-M."/>
            <person name="Yamada A."/>
            <person name="Yan M."/>
            <person name="Wang P."/>
            <person name="Xu J."/>
            <person name="Bruns T."/>
            <person name="Baldrian P."/>
            <person name="Vilgalys R."/>
            <person name="Henrissat B."/>
            <person name="Grigoriev I.V."/>
            <person name="Hibbett D."/>
            <person name="Nagy L.G."/>
            <person name="Martin F.M."/>
        </authorList>
    </citation>
    <scope>NUCLEOTIDE SEQUENCE</scope>
    <source>
        <strain evidence="3">UH-Tt-Lm1</strain>
    </source>
</reference>
<dbReference type="Gene3D" id="1.10.472.10">
    <property type="entry name" value="Cyclin-like"/>
    <property type="match status" value="1"/>
</dbReference>
<feature type="domain" description="Cyclin N-terminal" evidence="2">
    <location>
        <begin position="75"/>
        <end position="167"/>
    </location>
</feature>
<dbReference type="InterPro" id="IPR013922">
    <property type="entry name" value="Cyclin_PHO80-like"/>
</dbReference>
<dbReference type="PANTHER" id="PTHR15615:SF27">
    <property type="entry name" value="PHO85 CYCLIN CLG1"/>
    <property type="match status" value="1"/>
</dbReference>
<protein>
    <recommendedName>
        <fullName evidence="2">Cyclin N-terminal domain-containing protein</fullName>
    </recommendedName>
</protein>
<dbReference type="EMBL" id="WIUZ02000012">
    <property type="protein sequence ID" value="KAF9782217.1"/>
    <property type="molecule type" value="Genomic_DNA"/>
</dbReference>
<dbReference type="Proteomes" id="UP000736335">
    <property type="component" value="Unassembled WGS sequence"/>
</dbReference>
<organism evidence="3 4">
    <name type="scientific">Thelephora terrestris</name>
    <dbReference type="NCBI Taxonomy" id="56493"/>
    <lineage>
        <taxon>Eukaryota</taxon>
        <taxon>Fungi</taxon>
        <taxon>Dikarya</taxon>
        <taxon>Basidiomycota</taxon>
        <taxon>Agaricomycotina</taxon>
        <taxon>Agaricomycetes</taxon>
        <taxon>Thelephorales</taxon>
        <taxon>Thelephoraceae</taxon>
        <taxon>Thelephora</taxon>
    </lineage>
</organism>
<dbReference type="GO" id="GO:0005634">
    <property type="term" value="C:nucleus"/>
    <property type="evidence" value="ECO:0007669"/>
    <property type="project" value="TreeGrafter"/>
</dbReference>
<feature type="region of interest" description="Disordered" evidence="1">
    <location>
        <begin position="263"/>
        <end position="282"/>
    </location>
</feature>
<proteinExistence type="predicted"/>
<reference evidence="3" key="1">
    <citation type="journal article" date="2020" name="Nat. Commun.">
        <title>Large-scale genome sequencing of mycorrhizal fungi provides insights into the early evolution of symbiotic traits.</title>
        <authorList>
            <person name="Miyauchi S."/>
            <person name="Kiss E."/>
            <person name="Kuo A."/>
            <person name="Drula E."/>
            <person name="Kohler A."/>
            <person name="Sanchez-Garcia M."/>
            <person name="Morin E."/>
            <person name="Andreopoulos B."/>
            <person name="Barry K.W."/>
            <person name="Bonito G."/>
            <person name="Buee M."/>
            <person name="Carver A."/>
            <person name="Chen C."/>
            <person name="Cichocki N."/>
            <person name="Clum A."/>
            <person name="Culley D."/>
            <person name="Crous P.W."/>
            <person name="Fauchery L."/>
            <person name="Girlanda M."/>
            <person name="Hayes R.D."/>
            <person name="Keri Z."/>
            <person name="LaButti K."/>
            <person name="Lipzen A."/>
            <person name="Lombard V."/>
            <person name="Magnuson J."/>
            <person name="Maillard F."/>
            <person name="Murat C."/>
            <person name="Nolan M."/>
            <person name="Ohm R.A."/>
            <person name="Pangilinan J."/>
            <person name="Pereira M.F."/>
            <person name="Perotto S."/>
            <person name="Peter M."/>
            <person name="Pfister S."/>
            <person name="Riley R."/>
            <person name="Sitrit Y."/>
            <person name="Stielow J.B."/>
            <person name="Szollosi G."/>
            <person name="Zifcakova L."/>
            <person name="Stursova M."/>
            <person name="Spatafora J.W."/>
            <person name="Tedersoo L."/>
            <person name="Vaario L.M."/>
            <person name="Yamada A."/>
            <person name="Yan M."/>
            <person name="Wang P."/>
            <person name="Xu J."/>
            <person name="Bruns T."/>
            <person name="Baldrian P."/>
            <person name="Vilgalys R."/>
            <person name="Dunand C."/>
            <person name="Henrissat B."/>
            <person name="Grigoriev I.V."/>
            <person name="Hibbett D."/>
            <person name="Nagy L.G."/>
            <person name="Martin F.M."/>
        </authorList>
    </citation>
    <scope>NUCLEOTIDE SEQUENCE</scope>
    <source>
        <strain evidence="3">UH-Tt-Lm1</strain>
    </source>
</reference>
<gene>
    <name evidence="3" type="ORF">BJ322DRAFT_204222</name>
</gene>
<name>A0A9P6H940_9AGAM</name>
<dbReference type="CDD" id="cd20557">
    <property type="entry name" value="CYCLIN_ScPCL1-like"/>
    <property type="match status" value="1"/>
</dbReference>
<dbReference type="OrthoDB" id="10250320at2759"/>
<dbReference type="PANTHER" id="PTHR15615">
    <property type="match status" value="1"/>
</dbReference>
<evidence type="ECO:0000259" key="2">
    <source>
        <dbReference type="Pfam" id="PF00134"/>
    </source>
</evidence>
<dbReference type="GO" id="GO:0016538">
    <property type="term" value="F:cyclin-dependent protein serine/threonine kinase regulator activity"/>
    <property type="evidence" value="ECO:0007669"/>
    <property type="project" value="TreeGrafter"/>
</dbReference>
<dbReference type="SUPFAM" id="SSF47954">
    <property type="entry name" value="Cyclin-like"/>
    <property type="match status" value="1"/>
</dbReference>
<evidence type="ECO:0000313" key="3">
    <source>
        <dbReference type="EMBL" id="KAF9782217.1"/>
    </source>
</evidence>
<comment type="caution">
    <text evidence="3">The sequence shown here is derived from an EMBL/GenBank/DDBJ whole genome shotgun (WGS) entry which is preliminary data.</text>
</comment>
<evidence type="ECO:0000313" key="4">
    <source>
        <dbReference type="Proteomes" id="UP000736335"/>
    </source>
</evidence>
<evidence type="ECO:0000256" key="1">
    <source>
        <dbReference type="SAM" id="MobiDB-lite"/>
    </source>
</evidence>
<feature type="region of interest" description="Disordered" evidence="1">
    <location>
        <begin position="196"/>
        <end position="216"/>
    </location>
</feature>
<feature type="compositionally biased region" description="Low complexity" evidence="1">
    <location>
        <begin position="265"/>
        <end position="280"/>
    </location>
</feature>
<dbReference type="InterPro" id="IPR036915">
    <property type="entry name" value="Cyclin-like_sf"/>
</dbReference>
<dbReference type="GO" id="GO:0000307">
    <property type="term" value="C:cyclin-dependent protein kinase holoenzyme complex"/>
    <property type="evidence" value="ECO:0007669"/>
    <property type="project" value="TreeGrafter"/>
</dbReference>
<keyword evidence="4" id="KW-1185">Reference proteome</keyword>
<dbReference type="AlphaFoldDB" id="A0A9P6H940"/>
<accession>A0A9P6H940</accession>